<dbReference type="EMBL" id="CP027792">
    <property type="protein sequence ID" value="AVP59029.1"/>
    <property type="molecule type" value="Genomic_DNA"/>
</dbReference>
<feature type="chain" id="PRO_5015141164" description="Glycine zipper 2TM domain-containing protein" evidence="4">
    <location>
        <begin position="22"/>
        <end position="233"/>
    </location>
</feature>
<dbReference type="PANTHER" id="PTHR35603">
    <property type="match status" value="1"/>
</dbReference>
<reference evidence="6" key="1">
    <citation type="submission" date="2018-03" db="EMBL/GenBank/DDBJ databases">
        <title>Genome sequencing of Melaminivora sp. strain SC2-7.</title>
        <authorList>
            <person name="Kim S.-J."/>
            <person name="Heo J."/>
            <person name="Ahn J.-H."/>
            <person name="Kwon S.-W."/>
        </authorList>
    </citation>
    <scope>NUCLEOTIDE SEQUENCE [LARGE SCALE GENOMIC DNA]</scope>
    <source>
        <strain evidence="6">SC2-7</strain>
    </source>
</reference>
<evidence type="ECO:0000256" key="3">
    <source>
        <dbReference type="SAM" id="MobiDB-lite"/>
    </source>
</evidence>
<dbReference type="KEGG" id="melm:C7H73_07445"/>
<evidence type="ECO:0000256" key="4">
    <source>
        <dbReference type="SAM" id="SignalP"/>
    </source>
</evidence>
<comment type="subcellular location">
    <subcellularLocation>
        <location evidence="1">Membrane</location>
    </subcellularLocation>
</comment>
<keyword evidence="4" id="KW-0732">Signal</keyword>
<dbReference type="InterPro" id="IPR051407">
    <property type="entry name" value="Bact_OM_lipoprot/Surf_antigen"/>
</dbReference>
<evidence type="ECO:0008006" key="7">
    <source>
        <dbReference type="Google" id="ProtNLM"/>
    </source>
</evidence>
<keyword evidence="6" id="KW-1185">Reference proteome</keyword>
<dbReference type="GO" id="GO:0016020">
    <property type="term" value="C:membrane"/>
    <property type="evidence" value="ECO:0007669"/>
    <property type="project" value="UniProtKB-SubCell"/>
</dbReference>
<sequence length="233" mass="24186">MTFKTFALAALAASAALAAQAQEMGRVLSATPITQQVATPQQVCGNETIYSGGRAPSGAGAVLGAIAGGAAGNAIGGGSGRAAATAIGLIGGAVLGNSIESGRPGYENVQRCTTETYYDNRVIGYDVVYEYAGRQYSTRTQTDPGSWIALSVQPAVPGMAQPPYPGQAPYPSQPPYPGQAPVYGDGGRYVQPGVVVATPPGPPAYMTPPVTVIEYRDSWGNPYRPPRHYRDRY</sequence>
<feature type="region of interest" description="Disordered" evidence="3">
    <location>
        <begin position="165"/>
        <end position="184"/>
    </location>
</feature>
<feature type="signal peptide" evidence="4">
    <location>
        <begin position="1"/>
        <end position="21"/>
    </location>
</feature>
<feature type="compositionally biased region" description="Pro residues" evidence="3">
    <location>
        <begin position="165"/>
        <end position="178"/>
    </location>
</feature>
<organism evidence="5 6">
    <name type="scientific">Pulveribacter suum</name>
    <dbReference type="NCBI Taxonomy" id="2116657"/>
    <lineage>
        <taxon>Bacteria</taxon>
        <taxon>Pseudomonadati</taxon>
        <taxon>Pseudomonadota</taxon>
        <taxon>Betaproteobacteria</taxon>
        <taxon>Burkholderiales</taxon>
        <taxon>Comamonadaceae</taxon>
        <taxon>Pulveribacter</taxon>
    </lineage>
</organism>
<accession>A0A2P1NPP1</accession>
<dbReference type="OrthoDB" id="8909257at2"/>
<gene>
    <name evidence="5" type="ORF">C7H73_07445</name>
</gene>
<dbReference type="Proteomes" id="UP000241829">
    <property type="component" value="Chromosome"/>
</dbReference>
<dbReference type="AlphaFoldDB" id="A0A2P1NPP1"/>
<evidence type="ECO:0000313" key="5">
    <source>
        <dbReference type="EMBL" id="AVP59029.1"/>
    </source>
</evidence>
<evidence type="ECO:0000256" key="1">
    <source>
        <dbReference type="ARBA" id="ARBA00004370"/>
    </source>
</evidence>
<evidence type="ECO:0000256" key="2">
    <source>
        <dbReference type="ARBA" id="ARBA00023136"/>
    </source>
</evidence>
<protein>
    <recommendedName>
        <fullName evidence="7">Glycine zipper 2TM domain-containing protein</fullName>
    </recommendedName>
</protein>
<keyword evidence="2" id="KW-0472">Membrane</keyword>
<proteinExistence type="predicted"/>
<dbReference type="PANTHER" id="PTHR35603:SF2">
    <property type="entry name" value="OUTER MEMBRANE LIPOPROTEIN"/>
    <property type="match status" value="1"/>
</dbReference>
<evidence type="ECO:0000313" key="6">
    <source>
        <dbReference type="Proteomes" id="UP000241829"/>
    </source>
</evidence>
<name>A0A2P1NPP1_9BURK</name>